<dbReference type="PROSITE" id="PS00513">
    <property type="entry name" value="ADENYLOSUCCIN_SYN_2"/>
    <property type="match status" value="1"/>
</dbReference>
<sequence length="427" mass="45974">MPAVVLVGAQWGDEGKGKATDLLGGDVDYVVRYQGGNNAGHTVVIGDQKYALHLLPTGILSPDVVPVIGNGVVIDPAVLLKEIDGLAARGISADRLLISANAHLIMPHHKALDKVTERYLGKAKIGTTGRGIGPAYGDKIYRMGVRVQDLLDPGILAKKIEVALTEKNQVLTKVYNRRGIDTGAVVDEYLGYAERLRPHIADTSLVLNRALDDGKFVLLEGGQGTLLDIDHGTYPFVTSSSPTSGGACAGSGIAPTRLTRVIGILKAYTTRVGSGPFPTELEDEMGEWLRQTGGEYGVTTGRNRRCGWFDAVIARYATRINGVTDFFLTKLDVLSGLERIPVCVAYEVDGVRHDEIPMTQTEFHHAKPVYEELPGWQEDITEAKSFEDLPPNAQAYVRALEEMSGAQISAVGVGPARDATLVLRPLL</sequence>
<dbReference type="Proteomes" id="UP000646523">
    <property type="component" value="Unassembled WGS sequence"/>
</dbReference>
<dbReference type="Pfam" id="PF00709">
    <property type="entry name" value="Adenylsucc_synt"/>
    <property type="match status" value="1"/>
</dbReference>
<comment type="similarity">
    <text evidence="8 10">Belongs to the adenylosuccinate synthetase family.</text>
</comment>
<dbReference type="InterPro" id="IPR001114">
    <property type="entry name" value="Adenylosuccinate_synthetase"/>
</dbReference>
<dbReference type="NCBIfam" id="TIGR00184">
    <property type="entry name" value="purA"/>
    <property type="match status" value="1"/>
</dbReference>
<dbReference type="SUPFAM" id="SSF52540">
    <property type="entry name" value="P-loop containing nucleoside triphosphate hydrolases"/>
    <property type="match status" value="1"/>
</dbReference>
<evidence type="ECO:0000256" key="7">
    <source>
        <dbReference type="ARBA" id="ARBA00023134"/>
    </source>
</evidence>
<keyword evidence="6 8" id="KW-0460">Magnesium</keyword>
<dbReference type="InterPro" id="IPR018220">
    <property type="entry name" value="Adenylosuccin_syn_GTP-bd"/>
</dbReference>
<keyword evidence="2 8" id="KW-0436">Ligase</keyword>
<dbReference type="GO" id="GO:0046040">
    <property type="term" value="P:IMP metabolic process"/>
    <property type="evidence" value="ECO:0007669"/>
    <property type="project" value="TreeGrafter"/>
</dbReference>
<comment type="catalytic activity">
    <reaction evidence="8 10">
        <text>IMP + L-aspartate + GTP = N(6)-(1,2-dicarboxyethyl)-AMP + GDP + phosphate + 2 H(+)</text>
        <dbReference type="Rhea" id="RHEA:15753"/>
        <dbReference type="ChEBI" id="CHEBI:15378"/>
        <dbReference type="ChEBI" id="CHEBI:29991"/>
        <dbReference type="ChEBI" id="CHEBI:37565"/>
        <dbReference type="ChEBI" id="CHEBI:43474"/>
        <dbReference type="ChEBI" id="CHEBI:57567"/>
        <dbReference type="ChEBI" id="CHEBI:58053"/>
        <dbReference type="ChEBI" id="CHEBI:58189"/>
        <dbReference type="EC" id="6.3.4.4"/>
    </reaction>
</comment>
<evidence type="ECO:0000313" key="11">
    <source>
        <dbReference type="EMBL" id="GGO79463.1"/>
    </source>
</evidence>
<keyword evidence="4 8" id="KW-0547">Nucleotide-binding</keyword>
<name>A0A918DRI5_9ACTN</name>
<comment type="subunit">
    <text evidence="1 8">Homodimer.</text>
</comment>
<dbReference type="PANTHER" id="PTHR11846">
    <property type="entry name" value="ADENYLOSUCCINATE SYNTHETASE"/>
    <property type="match status" value="1"/>
</dbReference>
<evidence type="ECO:0000256" key="3">
    <source>
        <dbReference type="ARBA" id="ARBA00022723"/>
    </source>
</evidence>
<evidence type="ECO:0000313" key="12">
    <source>
        <dbReference type="Proteomes" id="UP000646523"/>
    </source>
</evidence>
<feature type="active site" description="Proton acceptor" evidence="8">
    <location>
        <position position="13"/>
    </location>
</feature>
<evidence type="ECO:0000256" key="5">
    <source>
        <dbReference type="ARBA" id="ARBA00022755"/>
    </source>
</evidence>
<dbReference type="EMBL" id="BMNH01000028">
    <property type="protein sequence ID" value="GGO79463.1"/>
    <property type="molecule type" value="Genomic_DNA"/>
</dbReference>
<dbReference type="AlphaFoldDB" id="A0A918DRI5"/>
<keyword evidence="8" id="KW-0963">Cytoplasm</keyword>
<evidence type="ECO:0000256" key="10">
    <source>
        <dbReference type="RuleBase" id="RU000520"/>
    </source>
</evidence>
<dbReference type="NCBIfam" id="NF002223">
    <property type="entry name" value="PRK01117.1"/>
    <property type="match status" value="1"/>
</dbReference>
<accession>A0A918DRI5</accession>
<dbReference type="InterPro" id="IPR042109">
    <property type="entry name" value="Adenylosuccinate_synth_dom1"/>
</dbReference>
<dbReference type="CDD" id="cd03108">
    <property type="entry name" value="AdSS"/>
    <property type="match status" value="1"/>
</dbReference>
<feature type="binding site" description="in other chain" evidence="8">
    <location>
        <begin position="38"/>
        <end position="41"/>
    </location>
    <ligand>
        <name>IMP</name>
        <dbReference type="ChEBI" id="CHEBI:58053"/>
        <note>ligand shared between dimeric partners</note>
    </ligand>
</feature>
<evidence type="ECO:0000256" key="9">
    <source>
        <dbReference type="PROSITE-ProRule" id="PRU10134"/>
    </source>
</evidence>
<organism evidence="11 12">
    <name type="scientific">Nonomuraea cavernae</name>
    <dbReference type="NCBI Taxonomy" id="2045107"/>
    <lineage>
        <taxon>Bacteria</taxon>
        <taxon>Bacillati</taxon>
        <taxon>Actinomycetota</taxon>
        <taxon>Actinomycetes</taxon>
        <taxon>Streptosporangiales</taxon>
        <taxon>Streptosporangiaceae</taxon>
        <taxon>Nonomuraea</taxon>
    </lineage>
</organism>
<comment type="caution">
    <text evidence="11">The sequence shown here is derived from an EMBL/GenBank/DDBJ whole genome shotgun (WGS) entry which is preliminary data.</text>
</comment>
<feature type="binding site" evidence="8">
    <location>
        <begin position="40"/>
        <end position="42"/>
    </location>
    <ligand>
        <name>GTP</name>
        <dbReference type="ChEBI" id="CHEBI:37565"/>
    </ligand>
</feature>
<dbReference type="InterPro" id="IPR027417">
    <property type="entry name" value="P-loop_NTPase"/>
</dbReference>
<evidence type="ECO:0000256" key="8">
    <source>
        <dbReference type="HAMAP-Rule" id="MF_00011"/>
    </source>
</evidence>
<feature type="binding site" evidence="8">
    <location>
        <begin position="330"/>
        <end position="332"/>
    </location>
    <ligand>
        <name>GTP</name>
        <dbReference type="ChEBI" id="CHEBI:37565"/>
    </ligand>
</feature>
<dbReference type="InterPro" id="IPR042110">
    <property type="entry name" value="Adenylosuccinate_synth_dom2"/>
</dbReference>
<feature type="binding site" evidence="8">
    <location>
        <begin position="298"/>
        <end position="304"/>
    </location>
    <ligand>
        <name>substrate</name>
    </ligand>
</feature>
<dbReference type="Gene3D" id="3.40.440.10">
    <property type="entry name" value="Adenylosuccinate Synthetase, subunit A, domain 1"/>
    <property type="match status" value="1"/>
</dbReference>
<reference evidence="11" key="1">
    <citation type="journal article" date="2014" name="Int. J. Syst. Evol. Microbiol.">
        <title>Complete genome sequence of Corynebacterium casei LMG S-19264T (=DSM 44701T), isolated from a smear-ripened cheese.</title>
        <authorList>
            <consortium name="US DOE Joint Genome Institute (JGI-PGF)"/>
            <person name="Walter F."/>
            <person name="Albersmeier A."/>
            <person name="Kalinowski J."/>
            <person name="Ruckert C."/>
        </authorList>
    </citation>
    <scope>NUCLEOTIDE SEQUENCE</scope>
    <source>
        <strain evidence="11">CGMCC 4.7368</strain>
    </source>
</reference>
<dbReference type="Gene3D" id="1.10.300.10">
    <property type="entry name" value="Adenylosuccinate Synthetase, subunit A, domain 2"/>
    <property type="match status" value="1"/>
</dbReference>
<evidence type="ECO:0000256" key="1">
    <source>
        <dbReference type="ARBA" id="ARBA00011738"/>
    </source>
</evidence>
<evidence type="ECO:0000256" key="2">
    <source>
        <dbReference type="ARBA" id="ARBA00022598"/>
    </source>
</evidence>
<dbReference type="GO" id="GO:0000287">
    <property type="term" value="F:magnesium ion binding"/>
    <property type="evidence" value="ECO:0007669"/>
    <property type="project" value="UniProtKB-UniRule"/>
</dbReference>
<dbReference type="GO" id="GO:0004019">
    <property type="term" value="F:adenylosuccinate synthase activity"/>
    <property type="evidence" value="ECO:0007669"/>
    <property type="project" value="UniProtKB-UniRule"/>
</dbReference>
<feature type="binding site" description="in other chain" evidence="8">
    <location>
        <position position="302"/>
    </location>
    <ligand>
        <name>IMP</name>
        <dbReference type="ChEBI" id="CHEBI:58053"/>
        <note>ligand shared between dimeric partners</note>
    </ligand>
</feature>
<keyword evidence="7 8" id="KW-0342">GTP-binding</keyword>
<dbReference type="FunFam" id="1.10.300.10:FF:000001">
    <property type="entry name" value="Adenylosuccinate synthetase"/>
    <property type="match status" value="1"/>
</dbReference>
<dbReference type="GO" id="GO:0044208">
    <property type="term" value="P:'de novo' AMP biosynthetic process"/>
    <property type="evidence" value="ECO:0007669"/>
    <property type="project" value="UniProtKB-UniRule"/>
</dbReference>
<feature type="binding site" description="in other chain" evidence="8">
    <location>
        <position position="223"/>
    </location>
    <ligand>
        <name>IMP</name>
        <dbReference type="ChEBI" id="CHEBI:58053"/>
        <note>ligand shared between dimeric partners</note>
    </ligand>
</feature>
<feature type="binding site" evidence="8">
    <location>
        <position position="304"/>
    </location>
    <ligand>
        <name>GTP</name>
        <dbReference type="ChEBI" id="CHEBI:37565"/>
    </ligand>
</feature>
<comment type="subcellular location">
    <subcellularLocation>
        <location evidence="8">Cytoplasm</location>
    </subcellularLocation>
</comment>
<proteinExistence type="inferred from homology"/>
<feature type="active site" description="Proton donor" evidence="8">
    <location>
        <position position="41"/>
    </location>
</feature>
<feature type="binding site" evidence="8">
    <location>
        <position position="142"/>
    </location>
    <ligand>
        <name>IMP</name>
        <dbReference type="ChEBI" id="CHEBI:58053"/>
        <note>ligand shared between dimeric partners</note>
    </ligand>
</feature>
<evidence type="ECO:0000256" key="4">
    <source>
        <dbReference type="ARBA" id="ARBA00022741"/>
    </source>
</evidence>
<reference evidence="11" key="2">
    <citation type="submission" date="2020-09" db="EMBL/GenBank/DDBJ databases">
        <authorList>
            <person name="Sun Q."/>
            <person name="Zhou Y."/>
        </authorList>
    </citation>
    <scope>NUCLEOTIDE SEQUENCE</scope>
    <source>
        <strain evidence="11">CGMCC 4.7368</strain>
    </source>
</reference>
<feature type="binding site" description="in other chain" evidence="8">
    <location>
        <position position="128"/>
    </location>
    <ligand>
        <name>IMP</name>
        <dbReference type="ChEBI" id="CHEBI:58053"/>
        <note>ligand shared between dimeric partners</note>
    </ligand>
</feature>
<dbReference type="FunFam" id="3.90.170.10:FF:000001">
    <property type="entry name" value="Adenylosuccinate synthetase"/>
    <property type="match status" value="1"/>
</dbReference>
<feature type="binding site" description="in other chain" evidence="8">
    <location>
        <begin position="13"/>
        <end position="16"/>
    </location>
    <ligand>
        <name>IMP</name>
        <dbReference type="ChEBI" id="CHEBI:58053"/>
        <note>ligand shared between dimeric partners</note>
    </ligand>
</feature>
<dbReference type="InterPro" id="IPR033128">
    <property type="entry name" value="Adenylosuccin_syn_Lys_AS"/>
</dbReference>
<feature type="binding site" evidence="8">
    <location>
        <position position="40"/>
    </location>
    <ligand>
        <name>Mg(2+)</name>
        <dbReference type="ChEBI" id="CHEBI:18420"/>
    </ligand>
</feature>
<comment type="pathway">
    <text evidence="8 10">Purine metabolism; AMP biosynthesis via de novo pathway; AMP from IMP: step 1/2.</text>
</comment>
<dbReference type="PROSITE" id="PS01266">
    <property type="entry name" value="ADENYLOSUCCIN_SYN_1"/>
    <property type="match status" value="1"/>
</dbReference>
<dbReference type="InterPro" id="IPR042111">
    <property type="entry name" value="Adenylosuccinate_synth_dom3"/>
</dbReference>
<dbReference type="GO" id="GO:0005737">
    <property type="term" value="C:cytoplasm"/>
    <property type="evidence" value="ECO:0007669"/>
    <property type="project" value="UniProtKB-SubCell"/>
</dbReference>
<keyword evidence="5 8" id="KW-0658">Purine biosynthesis</keyword>
<dbReference type="SMART" id="SM00788">
    <property type="entry name" value="Adenylsucc_synt"/>
    <property type="match status" value="1"/>
</dbReference>
<protein>
    <recommendedName>
        <fullName evidence="8 10">Adenylosuccinate synthetase</fullName>
        <shortName evidence="8">AMPSase</shortName>
        <shortName evidence="8">AdSS</shortName>
        <ecNumber evidence="8 10">6.3.4.4</ecNumber>
    </recommendedName>
    <alternativeName>
        <fullName evidence="8">IMP--aspartate ligase</fullName>
    </alternativeName>
</protein>
<keyword evidence="12" id="KW-1185">Reference proteome</keyword>
<dbReference type="PANTHER" id="PTHR11846:SF0">
    <property type="entry name" value="ADENYLOSUCCINATE SYNTHETASE"/>
    <property type="match status" value="1"/>
</dbReference>
<comment type="cofactor">
    <cofactor evidence="8">
        <name>Mg(2+)</name>
        <dbReference type="ChEBI" id="CHEBI:18420"/>
    </cofactor>
    <text evidence="8">Binds 1 Mg(2+) ion per subunit.</text>
</comment>
<dbReference type="RefSeq" id="WP_189127922.1">
    <property type="nucleotide sequence ID" value="NZ_BMNH01000028.1"/>
</dbReference>
<feature type="binding site" description="in other chain" evidence="8">
    <location>
        <position position="238"/>
    </location>
    <ligand>
        <name>IMP</name>
        <dbReference type="ChEBI" id="CHEBI:58053"/>
        <note>ligand shared between dimeric partners</note>
    </ligand>
</feature>
<dbReference type="HAMAP" id="MF_00011">
    <property type="entry name" value="Adenylosucc_synth"/>
    <property type="match status" value="1"/>
</dbReference>
<feature type="binding site" evidence="8">
    <location>
        <begin position="412"/>
        <end position="414"/>
    </location>
    <ligand>
        <name>GTP</name>
        <dbReference type="ChEBI" id="CHEBI:37565"/>
    </ligand>
</feature>
<dbReference type="Gene3D" id="3.90.170.10">
    <property type="entry name" value="Adenylosuccinate Synthetase, subunit A, domain 3"/>
    <property type="match status" value="1"/>
</dbReference>
<feature type="binding site" evidence="8">
    <location>
        <begin position="12"/>
        <end position="18"/>
    </location>
    <ligand>
        <name>GTP</name>
        <dbReference type="ChEBI" id="CHEBI:37565"/>
    </ligand>
</feature>
<feature type="binding site" evidence="8">
    <location>
        <position position="13"/>
    </location>
    <ligand>
        <name>Mg(2+)</name>
        <dbReference type="ChEBI" id="CHEBI:18420"/>
    </ligand>
</feature>
<evidence type="ECO:0000256" key="6">
    <source>
        <dbReference type="ARBA" id="ARBA00022842"/>
    </source>
</evidence>
<comment type="function">
    <text evidence="8">Plays an important role in the de novo pathway of purine nucleotide biosynthesis. Catalyzes the first committed step in the biosynthesis of AMP from IMP.</text>
</comment>
<dbReference type="EC" id="6.3.4.4" evidence="8 10"/>
<dbReference type="GO" id="GO:0005525">
    <property type="term" value="F:GTP binding"/>
    <property type="evidence" value="ECO:0007669"/>
    <property type="project" value="UniProtKB-UniRule"/>
</dbReference>
<gene>
    <name evidence="8 11" type="primary">purA</name>
    <name evidence="11" type="ORF">GCM10012289_63820</name>
</gene>
<feature type="active site" evidence="9">
    <location>
        <position position="139"/>
    </location>
</feature>
<keyword evidence="3 8" id="KW-0479">Metal-binding</keyword>